<reference evidence="1 2" key="1">
    <citation type="journal article" date="2018" name="Sci. Rep.">
        <title>Comparative genomics provides insights into the lifestyle and reveals functional heterogeneity of dark septate endophytic fungi.</title>
        <authorList>
            <person name="Knapp D.G."/>
            <person name="Nemeth J.B."/>
            <person name="Barry K."/>
            <person name="Hainaut M."/>
            <person name="Henrissat B."/>
            <person name="Johnson J."/>
            <person name="Kuo A."/>
            <person name="Lim J.H.P."/>
            <person name="Lipzen A."/>
            <person name="Nolan M."/>
            <person name="Ohm R.A."/>
            <person name="Tamas L."/>
            <person name="Grigoriev I.V."/>
            <person name="Spatafora J.W."/>
            <person name="Nagy L.G."/>
            <person name="Kovacs G.M."/>
        </authorList>
    </citation>
    <scope>NUCLEOTIDE SEQUENCE [LARGE SCALE GENOMIC DNA]</scope>
    <source>
        <strain evidence="1 2">DSE2036</strain>
    </source>
</reference>
<evidence type="ECO:0000313" key="2">
    <source>
        <dbReference type="Proteomes" id="UP000244855"/>
    </source>
</evidence>
<protein>
    <submittedName>
        <fullName evidence="1">Uncharacterized protein</fullName>
    </submittedName>
</protein>
<dbReference type="Proteomes" id="UP000244855">
    <property type="component" value="Unassembled WGS sequence"/>
</dbReference>
<evidence type="ECO:0000313" key="1">
    <source>
        <dbReference type="EMBL" id="PVH96598.1"/>
    </source>
</evidence>
<dbReference type="OrthoDB" id="3750348at2759"/>
<name>A0A2V1DEW7_9PLEO</name>
<organism evidence="1 2">
    <name type="scientific">Periconia macrospinosa</name>
    <dbReference type="NCBI Taxonomy" id="97972"/>
    <lineage>
        <taxon>Eukaryota</taxon>
        <taxon>Fungi</taxon>
        <taxon>Dikarya</taxon>
        <taxon>Ascomycota</taxon>
        <taxon>Pezizomycotina</taxon>
        <taxon>Dothideomycetes</taxon>
        <taxon>Pleosporomycetidae</taxon>
        <taxon>Pleosporales</taxon>
        <taxon>Massarineae</taxon>
        <taxon>Periconiaceae</taxon>
        <taxon>Periconia</taxon>
    </lineage>
</organism>
<feature type="non-terminal residue" evidence="1">
    <location>
        <position position="233"/>
    </location>
</feature>
<gene>
    <name evidence="1" type="ORF">DM02DRAFT_483901</name>
</gene>
<dbReference type="AlphaFoldDB" id="A0A2V1DEW7"/>
<feature type="non-terminal residue" evidence="1">
    <location>
        <position position="1"/>
    </location>
</feature>
<proteinExistence type="predicted"/>
<keyword evidence="2" id="KW-1185">Reference proteome</keyword>
<sequence length="233" mass="26263">LAPHAKETVTTINYSLRWPWFENPSNTTFNGAVQIDLCRCPQNLPRPRTANSKTEDHIYSRSKCYGPDVRFHHGSEDLWVCGDEYPNSGQINFPRPGVRYKAGYEAVVGILATCQAVYEEAVGVLYRNRNFLFLSGPCPRGRFQAYATRVFLSRLSPFARANITSLSIISLPYEEDANIKDAEDSYLDLAGYIQLCLPSFQTLCVNLWNEKMGTAAKSFGRVFEKNGVEILLS</sequence>
<dbReference type="EMBL" id="KZ805460">
    <property type="protein sequence ID" value="PVH96598.1"/>
    <property type="molecule type" value="Genomic_DNA"/>
</dbReference>
<accession>A0A2V1DEW7</accession>